<dbReference type="GO" id="GO:0003700">
    <property type="term" value="F:DNA-binding transcription factor activity"/>
    <property type="evidence" value="ECO:0007669"/>
    <property type="project" value="InterPro"/>
</dbReference>
<evidence type="ECO:0000256" key="3">
    <source>
        <dbReference type="ARBA" id="ARBA00023163"/>
    </source>
</evidence>
<dbReference type="PROSITE" id="PS50995">
    <property type="entry name" value="HTH_MARR_2"/>
    <property type="match status" value="1"/>
</dbReference>
<dbReference type="SUPFAM" id="SSF46785">
    <property type="entry name" value="Winged helix' DNA-binding domain"/>
    <property type="match status" value="1"/>
</dbReference>
<evidence type="ECO:0000259" key="4">
    <source>
        <dbReference type="PROSITE" id="PS50995"/>
    </source>
</evidence>
<dbReference type="GO" id="GO:0003677">
    <property type="term" value="F:DNA binding"/>
    <property type="evidence" value="ECO:0007669"/>
    <property type="project" value="UniProtKB-KW"/>
</dbReference>
<name>A0AAU0UI34_9FIRM</name>
<protein>
    <submittedName>
        <fullName evidence="5">MarR family transcriptional regulator</fullName>
    </submittedName>
</protein>
<dbReference type="EMBL" id="CP121694">
    <property type="protein sequence ID" value="WRO20575.1"/>
    <property type="molecule type" value="Genomic_DNA"/>
</dbReference>
<gene>
    <name evidence="5" type="ORF">MFMK1_000358</name>
</gene>
<dbReference type="Proteomes" id="UP001329915">
    <property type="component" value="Chromosome"/>
</dbReference>
<dbReference type="InterPro" id="IPR036390">
    <property type="entry name" value="WH_DNA-bd_sf"/>
</dbReference>
<dbReference type="InterPro" id="IPR036388">
    <property type="entry name" value="WH-like_DNA-bd_sf"/>
</dbReference>
<dbReference type="Pfam" id="PF01047">
    <property type="entry name" value="MarR"/>
    <property type="match status" value="1"/>
</dbReference>
<keyword evidence="3" id="KW-0804">Transcription</keyword>
<dbReference type="AlphaFoldDB" id="A0AAU0UI34"/>
<dbReference type="PANTHER" id="PTHR42756">
    <property type="entry name" value="TRANSCRIPTIONAL REGULATOR, MARR"/>
    <property type="match status" value="1"/>
</dbReference>
<keyword evidence="6" id="KW-1185">Reference proteome</keyword>
<dbReference type="PANTHER" id="PTHR42756:SF1">
    <property type="entry name" value="TRANSCRIPTIONAL REPRESSOR OF EMRAB OPERON"/>
    <property type="match status" value="1"/>
</dbReference>
<organism evidence="5 6">
    <name type="scientific">Metallumcola ferriviriculae</name>
    <dbReference type="NCBI Taxonomy" id="3039180"/>
    <lineage>
        <taxon>Bacteria</taxon>
        <taxon>Bacillati</taxon>
        <taxon>Bacillota</taxon>
        <taxon>Clostridia</taxon>
        <taxon>Neomoorellales</taxon>
        <taxon>Desulfitibacteraceae</taxon>
        <taxon>Metallumcola</taxon>
    </lineage>
</organism>
<evidence type="ECO:0000313" key="5">
    <source>
        <dbReference type="EMBL" id="WRO20575.1"/>
    </source>
</evidence>
<dbReference type="Gene3D" id="1.10.10.10">
    <property type="entry name" value="Winged helix-like DNA-binding domain superfamily/Winged helix DNA-binding domain"/>
    <property type="match status" value="1"/>
</dbReference>
<accession>A0AAU0UI34</accession>
<keyword evidence="1" id="KW-0805">Transcription regulation</keyword>
<evidence type="ECO:0000256" key="2">
    <source>
        <dbReference type="ARBA" id="ARBA00023125"/>
    </source>
</evidence>
<proteinExistence type="predicted"/>
<dbReference type="InterPro" id="IPR000835">
    <property type="entry name" value="HTH_MarR-typ"/>
</dbReference>
<dbReference type="KEGG" id="dbc:MFMK1_000358"/>
<reference evidence="5 6" key="1">
    <citation type="submission" date="2023-04" db="EMBL/GenBank/DDBJ databases">
        <authorList>
            <person name="Hsu D."/>
        </authorList>
    </citation>
    <scope>NUCLEOTIDE SEQUENCE [LARGE SCALE GENOMIC DNA]</scope>
    <source>
        <strain evidence="5 6">MK1</strain>
    </source>
</reference>
<dbReference type="SMART" id="SM00347">
    <property type="entry name" value="HTH_MARR"/>
    <property type="match status" value="1"/>
</dbReference>
<evidence type="ECO:0000313" key="6">
    <source>
        <dbReference type="Proteomes" id="UP001329915"/>
    </source>
</evidence>
<dbReference type="RefSeq" id="WP_366923466.1">
    <property type="nucleotide sequence ID" value="NZ_CP121694.1"/>
</dbReference>
<sequence length="147" mass="17111">MNKRELFHIFTRRLGLLNKNCCDYKSLDISLVQSHILYEIRRLDSPSMQQVAEALGFDITTFSRQVQTLIRKGMVDKVQAPEDKRIYLLSLTDKGKSIDEKIDDSLNTYLDEIFSHLSHEEREKVIEAIELLNRAMLKSDTCCMPPF</sequence>
<feature type="domain" description="HTH marR-type" evidence="4">
    <location>
        <begin position="1"/>
        <end position="134"/>
    </location>
</feature>
<keyword evidence="2" id="KW-0238">DNA-binding</keyword>
<evidence type="ECO:0000256" key="1">
    <source>
        <dbReference type="ARBA" id="ARBA00023015"/>
    </source>
</evidence>
<dbReference type="PRINTS" id="PR00598">
    <property type="entry name" value="HTHMARR"/>
</dbReference>